<evidence type="ECO:0000256" key="1">
    <source>
        <dbReference type="ARBA" id="ARBA00005525"/>
    </source>
</evidence>
<feature type="domain" description="Pyrroline-5-carboxylate reductase dimerisation" evidence="10">
    <location>
        <begin position="165"/>
        <end position="285"/>
    </location>
</feature>
<dbReference type="AlphaFoldDB" id="A0A448IGI9"/>
<dbReference type="NCBIfam" id="TIGR00112">
    <property type="entry name" value="proC"/>
    <property type="match status" value="1"/>
</dbReference>
<dbReference type="Gene3D" id="1.10.3730.10">
    <property type="entry name" value="ProC C-terminal domain-like"/>
    <property type="match status" value="1"/>
</dbReference>
<dbReference type="Gene3D" id="3.40.50.720">
    <property type="entry name" value="NAD(P)-binding Rossmann-like Domain"/>
    <property type="match status" value="1"/>
</dbReference>
<dbReference type="GO" id="GO:0055129">
    <property type="term" value="P:L-proline biosynthetic process"/>
    <property type="evidence" value="ECO:0007669"/>
    <property type="project" value="UniProtKB-UniRule"/>
</dbReference>
<dbReference type="HAMAP" id="MF_01925">
    <property type="entry name" value="P5C_reductase"/>
    <property type="match status" value="1"/>
</dbReference>
<evidence type="ECO:0000256" key="5">
    <source>
        <dbReference type="HAMAP-Rule" id="MF_01925"/>
    </source>
</evidence>
<evidence type="ECO:0000256" key="2">
    <source>
        <dbReference type="ARBA" id="ARBA00022857"/>
    </source>
</evidence>
<dbReference type="Pfam" id="PF03807">
    <property type="entry name" value="F420_oxidored"/>
    <property type="match status" value="1"/>
</dbReference>
<dbReference type="STRING" id="1791.GCA_001049355_02398"/>
<comment type="subcellular location">
    <subcellularLocation>
        <location evidence="5">Cytoplasm</location>
    </subcellularLocation>
</comment>
<comment type="similarity">
    <text evidence="1 5 8">Belongs to the pyrroline-5-carboxylate reductase family.</text>
</comment>
<evidence type="ECO:0000256" key="7">
    <source>
        <dbReference type="PIRSR" id="PIRSR000193-1"/>
    </source>
</evidence>
<dbReference type="GO" id="GO:0005737">
    <property type="term" value="C:cytoplasm"/>
    <property type="evidence" value="ECO:0007669"/>
    <property type="project" value="UniProtKB-SubCell"/>
</dbReference>
<dbReference type="Proteomes" id="UP000279306">
    <property type="component" value="Chromosome"/>
</dbReference>
<dbReference type="SUPFAM" id="SSF51735">
    <property type="entry name" value="NAD(P)-binding Rossmann-fold domains"/>
    <property type="match status" value="1"/>
</dbReference>
<feature type="domain" description="Pyrroline-5-carboxylate reductase catalytic N-terminal" evidence="9">
    <location>
        <begin position="3"/>
        <end position="85"/>
    </location>
</feature>
<dbReference type="Pfam" id="PF14748">
    <property type="entry name" value="P5CR_dimer"/>
    <property type="match status" value="1"/>
</dbReference>
<comment type="function">
    <text evidence="4 5">Catalyzes the reduction of 1-pyrroline-5-carboxylate (PCA) to L-proline.</text>
</comment>
<organism evidence="11 12">
    <name type="scientific">Mycolicibacterium aurum</name>
    <name type="common">Mycobacterium aurum</name>
    <dbReference type="NCBI Taxonomy" id="1791"/>
    <lineage>
        <taxon>Bacteria</taxon>
        <taxon>Bacillati</taxon>
        <taxon>Actinomycetota</taxon>
        <taxon>Actinomycetes</taxon>
        <taxon>Mycobacteriales</taxon>
        <taxon>Mycobacteriaceae</taxon>
        <taxon>Mycolicibacterium</taxon>
    </lineage>
</organism>
<dbReference type="UniPathway" id="UPA00098">
    <property type="reaction ID" value="UER00361"/>
</dbReference>
<dbReference type="InterPro" id="IPR029036">
    <property type="entry name" value="P5CR_dimer"/>
</dbReference>
<dbReference type="SUPFAM" id="SSF48179">
    <property type="entry name" value="6-phosphogluconate dehydrogenase C-terminal domain-like"/>
    <property type="match status" value="1"/>
</dbReference>
<evidence type="ECO:0000256" key="6">
    <source>
        <dbReference type="NCBIfam" id="TIGR00112"/>
    </source>
</evidence>
<gene>
    <name evidence="5 11" type="primary">proC</name>
    <name evidence="11" type="ORF">NCTC10437_00697</name>
</gene>
<keyword evidence="5 8" id="KW-0028">Amino-acid biosynthesis</keyword>
<dbReference type="FunFam" id="1.10.3730.10:FF:000001">
    <property type="entry name" value="Pyrroline-5-carboxylate reductase"/>
    <property type="match status" value="1"/>
</dbReference>
<evidence type="ECO:0000313" key="11">
    <source>
        <dbReference type="EMBL" id="VEG51585.1"/>
    </source>
</evidence>
<keyword evidence="2 5" id="KW-0521">NADP</keyword>
<evidence type="ECO:0000313" key="12">
    <source>
        <dbReference type="Proteomes" id="UP000279306"/>
    </source>
</evidence>
<reference evidence="11 12" key="1">
    <citation type="submission" date="2018-12" db="EMBL/GenBank/DDBJ databases">
        <authorList>
            <consortium name="Pathogen Informatics"/>
        </authorList>
    </citation>
    <scope>NUCLEOTIDE SEQUENCE [LARGE SCALE GENOMIC DNA]</scope>
    <source>
        <strain evidence="11 12">NCTC10437</strain>
    </source>
</reference>
<comment type="catalytic activity">
    <reaction evidence="5 8">
        <text>L-proline + NADP(+) = (S)-1-pyrroline-5-carboxylate + NADPH + 2 H(+)</text>
        <dbReference type="Rhea" id="RHEA:14109"/>
        <dbReference type="ChEBI" id="CHEBI:15378"/>
        <dbReference type="ChEBI" id="CHEBI:17388"/>
        <dbReference type="ChEBI" id="CHEBI:57783"/>
        <dbReference type="ChEBI" id="CHEBI:58349"/>
        <dbReference type="ChEBI" id="CHEBI:60039"/>
        <dbReference type="EC" id="1.5.1.2"/>
    </reaction>
</comment>
<evidence type="ECO:0000256" key="8">
    <source>
        <dbReference type="RuleBase" id="RU003903"/>
    </source>
</evidence>
<dbReference type="PROSITE" id="PS00521">
    <property type="entry name" value="P5CR"/>
    <property type="match status" value="1"/>
</dbReference>
<dbReference type="InterPro" id="IPR000304">
    <property type="entry name" value="Pyrroline-COOH_reductase"/>
</dbReference>
<evidence type="ECO:0000256" key="3">
    <source>
        <dbReference type="ARBA" id="ARBA00023002"/>
    </source>
</evidence>
<dbReference type="PANTHER" id="PTHR11645">
    <property type="entry name" value="PYRROLINE-5-CARBOXYLATE REDUCTASE"/>
    <property type="match status" value="1"/>
</dbReference>
<evidence type="ECO:0000259" key="9">
    <source>
        <dbReference type="Pfam" id="PF03807"/>
    </source>
</evidence>
<comment type="pathway">
    <text evidence="5 8">Amino-acid biosynthesis; L-proline biosynthesis; L-proline from L-glutamate 5-semialdehyde: step 1/1.</text>
</comment>
<dbReference type="OrthoDB" id="9805754at2"/>
<keyword evidence="3 5" id="KW-0560">Oxidoreductase</keyword>
<dbReference type="PIRSF" id="PIRSF000193">
    <property type="entry name" value="Pyrrol-5-carb_rd"/>
    <property type="match status" value="1"/>
</dbReference>
<dbReference type="InterPro" id="IPR028939">
    <property type="entry name" value="P5C_Rdtase_cat_N"/>
</dbReference>
<sequence length="290" mass="29102">MARIAIIGGGSIGEALLAGLLRAGRQVKDLVIAEKNTGRAKYLADKYSVLVTTVPAAVDSATYVIVAVKPGDVGNVIGDIADTAARAESDAAEQVFVTVAAGVSAAYYENKLPAGSPVVRVMPNAPMLVGGGVTALAPGRFATPEHLKGVSQLFDSVGGVLTVAESQIDAVTAVSGSGPAYFFLMVEALIDAAIDAGLTRTVATDLAVQTMAGSAAMLLERLDETAAAAGTGPGAVMDTSPAQLRATVTSPGGTTAAGLRELERGGLRAAVANAVQAAKTRSEQLGITPE</sequence>
<protein>
    <recommendedName>
        <fullName evidence="5 6">Pyrroline-5-carboxylate reductase</fullName>
        <shortName evidence="5">P5C reductase</shortName>
        <shortName evidence="5">P5CR</shortName>
        <ecNumber evidence="5 6">1.5.1.2</ecNumber>
    </recommendedName>
    <alternativeName>
        <fullName evidence="5">PCA reductase</fullName>
    </alternativeName>
</protein>
<feature type="binding site" evidence="7">
    <location>
        <begin position="67"/>
        <end position="70"/>
    </location>
    <ligand>
        <name>NADP(+)</name>
        <dbReference type="ChEBI" id="CHEBI:58349"/>
    </ligand>
</feature>
<keyword evidence="12" id="KW-1185">Reference proteome</keyword>
<dbReference type="InterPro" id="IPR036291">
    <property type="entry name" value="NAD(P)-bd_dom_sf"/>
</dbReference>
<evidence type="ECO:0000256" key="4">
    <source>
        <dbReference type="ARBA" id="ARBA00058118"/>
    </source>
</evidence>
<dbReference type="KEGG" id="mauu:NCTC10437_00697"/>
<name>A0A448IGI9_MYCAU</name>
<dbReference type="InterPro" id="IPR053790">
    <property type="entry name" value="P5CR-like_CS"/>
</dbReference>
<comment type="catalytic activity">
    <reaction evidence="5">
        <text>L-proline + NAD(+) = (S)-1-pyrroline-5-carboxylate + NADH + 2 H(+)</text>
        <dbReference type="Rhea" id="RHEA:14105"/>
        <dbReference type="ChEBI" id="CHEBI:15378"/>
        <dbReference type="ChEBI" id="CHEBI:17388"/>
        <dbReference type="ChEBI" id="CHEBI:57540"/>
        <dbReference type="ChEBI" id="CHEBI:57945"/>
        <dbReference type="ChEBI" id="CHEBI:60039"/>
        <dbReference type="EC" id="1.5.1.2"/>
    </reaction>
</comment>
<evidence type="ECO:0000259" key="10">
    <source>
        <dbReference type="Pfam" id="PF14748"/>
    </source>
</evidence>
<dbReference type="RefSeq" id="WP_109860094.1">
    <property type="nucleotide sequence ID" value="NZ_CVQQ01000006.1"/>
</dbReference>
<dbReference type="GO" id="GO:0004735">
    <property type="term" value="F:pyrroline-5-carboxylate reductase activity"/>
    <property type="evidence" value="ECO:0007669"/>
    <property type="project" value="UniProtKB-UniRule"/>
</dbReference>
<accession>A0A448IGI9</accession>
<proteinExistence type="inferred from homology"/>
<dbReference type="InterPro" id="IPR008927">
    <property type="entry name" value="6-PGluconate_DH-like_C_sf"/>
</dbReference>
<dbReference type="EMBL" id="LR134356">
    <property type="protein sequence ID" value="VEG51585.1"/>
    <property type="molecule type" value="Genomic_DNA"/>
</dbReference>
<keyword evidence="5" id="KW-0963">Cytoplasm</keyword>
<dbReference type="PANTHER" id="PTHR11645:SF0">
    <property type="entry name" value="PYRROLINE-5-CARBOXYLATE REDUCTASE 3"/>
    <property type="match status" value="1"/>
</dbReference>
<keyword evidence="5 8" id="KW-0641">Proline biosynthesis</keyword>
<dbReference type="EC" id="1.5.1.2" evidence="5 6"/>